<organism evidence="4 5">
    <name type="scientific">Goodfellowiella coeruleoviolacea</name>
    <dbReference type="NCBI Taxonomy" id="334858"/>
    <lineage>
        <taxon>Bacteria</taxon>
        <taxon>Bacillati</taxon>
        <taxon>Actinomycetota</taxon>
        <taxon>Actinomycetes</taxon>
        <taxon>Pseudonocardiales</taxon>
        <taxon>Pseudonocardiaceae</taxon>
        <taxon>Goodfellowiella</taxon>
    </lineage>
</organism>
<evidence type="ECO:0000256" key="2">
    <source>
        <dbReference type="SAM" id="SignalP"/>
    </source>
</evidence>
<dbReference type="Gene3D" id="1.20.1260.10">
    <property type="match status" value="1"/>
</dbReference>
<evidence type="ECO:0000259" key="3">
    <source>
        <dbReference type="Pfam" id="PF03713"/>
    </source>
</evidence>
<evidence type="ECO:0000256" key="1">
    <source>
        <dbReference type="SAM" id="MobiDB-lite"/>
    </source>
</evidence>
<keyword evidence="2" id="KW-0732">Signal</keyword>
<dbReference type="Proteomes" id="UP001206128">
    <property type="component" value="Unassembled WGS sequence"/>
</dbReference>
<accession>A0AAE3G900</accession>
<comment type="caution">
    <text evidence="4">The sequence shown here is derived from an EMBL/GenBank/DDBJ whole genome shotgun (WGS) entry which is preliminary data.</text>
</comment>
<dbReference type="InterPro" id="IPR005183">
    <property type="entry name" value="DUF305_CopM-like"/>
</dbReference>
<dbReference type="PROSITE" id="PS51257">
    <property type="entry name" value="PROKAR_LIPOPROTEIN"/>
    <property type="match status" value="1"/>
</dbReference>
<dbReference type="RefSeq" id="WP_253766152.1">
    <property type="nucleotide sequence ID" value="NZ_JAMTCK010000001.1"/>
</dbReference>
<feature type="region of interest" description="Disordered" evidence="1">
    <location>
        <begin position="35"/>
        <end position="58"/>
    </location>
</feature>
<feature type="chain" id="PRO_5042061878" evidence="2">
    <location>
        <begin position="37"/>
        <end position="205"/>
    </location>
</feature>
<feature type="domain" description="DUF305" evidence="3">
    <location>
        <begin position="62"/>
        <end position="202"/>
    </location>
</feature>
<dbReference type="InterPro" id="IPR012347">
    <property type="entry name" value="Ferritin-like"/>
</dbReference>
<gene>
    <name evidence="4" type="ORF">LX83_000313</name>
</gene>
<feature type="signal peptide" evidence="2">
    <location>
        <begin position="1"/>
        <end position="36"/>
    </location>
</feature>
<reference evidence="4" key="1">
    <citation type="submission" date="2022-06" db="EMBL/GenBank/DDBJ databases">
        <title>Genomic Encyclopedia of Archaeal and Bacterial Type Strains, Phase II (KMG-II): from individual species to whole genera.</title>
        <authorList>
            <person name="Goeker M."/>
        </authorList>
    </citation>
    <scope>NUCLEOTIDE SEQUENCE</scope>
    <source>
        <strain evidence="4">DSM 43935</strain>
    </source>
</reference>
<proteinExistence type="predicted"/>
<sequence>MARPTHRKTVGAQRCALVGAVLAVLLLTGCATPAAAPPPTPRPAEPPPAATTSVASGPNATDTAWVQLMIPMTEQVLALLDLTPDHGADQELRELATRARTDHQATLDQLRQLRDRAGLPTTNVHAGHRMPGMLTTDDLAVLQQTRGEDFDRRFVAALRAHLDQAITLAQGEQRSGADQDTQRLAATVTEASTDQRARLDQLTGS</sequence>
<dbReference type="Pfam" id="PF03713">
    <property type="entry name" value="DUF305"/>
    <property type="match status" value="1"/>
</dbReference>
<feature type="compositionally biased region" description="Pro residues" evidence="1">
    <location>
        <begin position="35"/>
        <end position="49"/>
    </location>
</feature>
<protein>
    <submittedName>
        <fullName evidence="4">Uncharacterized conserved protein, DUF305 family</fullName>
    </submittedName>
</protein>
<evidence type="ECO:0000313" key="5">
    <source>
        <dbReference type="Proteomes" id="UP001206128"/>
    </source>
</evidence>
<dbReference type="PANTHER" id="PTHR36933:SF1">
    <property type="entry name" value="SLL0788 PROTEIN"/>
    <property type="match status" value="1"/>
</dbReference>
<evidence type="ECO:0000313" key="4">
    <source>
        <dbReference type="EMBL" id="MCP2163473.1"/>
    </source>
</evidence>
<name>A0AAE3G900_9PSEU</name>
<dbReference type="EMBL" id="JAMTCK010000001">
    <property type="protein sequence ID" value="MCP2163473.1"/>
    <property type="molecule type" value="Genomic_DNA"/>
</dbReference>
<keyword evidence="5" id="KW-1185">Reference proteome</keyword>
<dbReference type="AlphaFoldDB" id="A0AAE3G900"/>
<dbReference type="PANTHER" id="PTHR36933">
    <property type="entry name" value="SLL0788 PROTEIN"/>
    <property type="match status" value="1"/>
</dbReference>